<dbReference type="SUPFAM" id="SSF54001">
    <property type="entry name" value="Cysteine proteinases"/>
    <property type="match status" value="1"/>
</dbReference>
<dbReference type="EMBL" id="JAGEPF010000018">
    <property type="protein sequence ID" value="MBO2461665.1"/>
    <property type="molecule type" value="Genomic_DNA"/>
</dbReference>
<comment type="caution">
    <text evidence="6">The sequence shown here is derived from an EMBL/GenBank/DDBJ whole genome shotgun (WGS) entry which is preliminary data.</text>
</comment>
<sequence>MSKLHSAFSTGVASLGAAWEKLKAVTKKPVNFMIGTVYNHGIVSLWNKIIDWLHIPGMRLGQMGLLASGGTIDNPANAVPMQVNRPMAIVGEGRPQYPEYVIPTDPRYRGRAKALWSAAGSKLQMLAGGGVIGGFFGKVKQIAGKVVDVGKAGLDLLAHPGEIWDKLAKPVLSMAKGIGGSPYAQAIAAIPKKILDTAKGAALSVTKAFNEGFSGGGSSNAVEAARKYIGVPYVWGGTSHSGIDCSGLTMRAWLDGAHKNITRTTYSQKAYLKRIPGPRPGSPGQPHPGHTYLASRVQGGRVWVVEAAHTGTNVSEHLLTRPTPWWGWPPGMAAGGILKRLGERYVKNGDAGSQLARYLGVAGDPGGIAVGYPGPGPGAPALKRDSGGPLPPGSWAFNGLSGTEWVLTPEAVDYLGGDRAVAAINAVAARRAHSPAEPARPALGGGPTAQVIVNPQPKQSETEIGMVAARKIGVMLS</sequence>
<keyword evidence="4" id="KW-0788">Thiol protease</keyword>
<dbReference type="InterPro" id="IPR038765">
    <property type="entry name" value="Papain-like_cys_pep_sf"/>
</dbReference>
<evidence type="ECO:0000313" key="6">
    <source>
        <dbReference type="EMBL" id="MBO2461665.1"/>
    </source>
</evidence>
<keyword evidence="7" id="KW-1185">Reference proteome</keyword>
<dbReference type="PANTHER" id="PTHR47359">
    <property type="entry name" value="PEPTIDOGLYCAN DL-ENDOPEPTIDASE CWLO"/>
    <property type="match status" value="1"/>
</dbReference>
<dbReference type="InterPro" id="IPR051794">
    <property type="entry name" value="PG_Endopeptidase_C40"/>
</dbReference>
<comment type="similarity">
    <text evidence="1">Belongs to the peptidase C40 family.</text>
</comment>
<dbReference type="Proteomes" id="UP000680206">
    <property type="component" value="Unassembled WGS sequence"/>
</dbReference>
<evidence type="ECO:0000256" key="3">
    <source>
        <dbReference type="ARBA" id="ARBA00022801"/>
    </source>
</evidence>
<dbReference type="Pfam" id="PF00877">
    <property type="entry name" value="NLPC_P60"/>
    <property type="match status" value="1"/>
</dbReference>
<evidence type="ECO:0000256" key="4">
    <source>
        <dbReference type="ARBA" id="ARBA00022807"/>
    </source>
</evidence>
<reference evidence="6 7" key="1">
    <citation type="submission" date="2021-03" db="EMBL/GenBank/DDBJ databases">
        <title>Actinomadura violae sp. nov., isolated from lichen in Thailand.</title>
        <authorList>
            <person name="Kanchanasin P."/>
            <person name="Saeng-In P."/>
            <person name="Phongsopitanun W."/>
            <person name="Yuki M."/>
            <person name="Kudo T."/>
            <person name="Ohkuma M."/>
            <person name="Tanasupawat S."/>
        </authorList>
    </citation>
    <scope>NUCLEOTIDE SEQUENCE [LARGE SCALE GENOMIC DNA]</scope>
    <source>
        <strain evidence="6 7">LCR2-06</strain>
    </source>
</reference>
<evidence type="ECO:0000313" key="7">
    <source>
        <dbReference type="Proteomes" id="UP000680206"/>
    </source>
</evidence>
<gene>
    <name evidence="6" type="ORF">J4709_29260</name>
</gene>
<proteinExistence type="inferred from homology"/>
<organism evidence="6 7">
    <name type="scientific">Actinomadura violacea</name>
    <dbReference type="NCBI Taxonomy" id="2819934"/>
    <lineage>
        <taxon>Bacteria</taxon>
        <taxon>Bacillati</taxon>
        <taxon>Actinomycetota</taxon>
        <taxon>Actinomycetes</taxon>
        <taxon>Streptosporangiales</taxon>
        <taxon>Thermomonosporaceae</taxon>
        <taxon>Actinomadura</taxon>
    </lineage>
</organism>
<feature type="domain" description="NlpC/P60" evidence="5">
    <location>
        <begin position="215"/>
        <end position="356"/>
    </location>
</feature>
<name>A0ABS3S074_9ACTN</name>
<evidence type="ECO:0000259" key="5">
    <source>
        <dbReference type="PROSITE" id="PS51935"/>
    </source>
</evidence>
<dbReference type="InterPro" id="IPR000064">
    <property type="entry name" value="NLP_P60_dom"/>
</dbReference>
<evidence type="ECO:0000256" key="1">
    <source>
        <dbReference type="ARBA" id="ARBA00007074"/>
    </source>
</evidence>
<keyword evidence="3" id="KW-0378">Hydrolase</keyword>
<keyword evidence="2" id="KW-0645">Protease</keyword>
<accession>A0ABS3S074</accession>
<dbReference type="PANTHER" id="PTHR47359:SF3">
    <property type="entry name" value="NLP_P60 DOMAIN-CONTAINING PROTEIN-RELATED"/>
    <property type="match status" value="1"/>
</dbReference>
<dbReference type="PROSITE" id="PS51935">
    <property type="entry name" value="NLPC_P60"/>
    <property type="match status" value="1"/>
</dbReference>
<dbReference type="Gene3D" id="3.90.1720.10">
    <property type="entry name" value="endopeptidase domain like (from Nostoc punctiforme)"/>
    <property type="match status" value="1"/>
</dbReference>
<protein>
    <submittedName>
        <fullName evidence="6">C40 family peptidase</fullName>
    </submittedName>
</protein>
<evidence type="ECO:0000256" key="2">
    <source>
        <dbReference type="ARBA" id="ARBA00022670"/>
    </source>
</evidence>